<dbReference type="Gene3D" id="1.10.357.50">
    <property type="match status" value="1"/>
</dbReference>
<feature type="compositionally biased region" description="Acidic residues" evidence="2">
    <location>
        <begin position="1"/>
        <end position="10"/>
    </location>
</feature>
<dbReference type="PANTHER" id="PTHR21292">
    <property type="entry name" value="EXOCYST COMPLEX COMPONENT SEC6-RELATED"/>
    <property type="match status" value="1"/>
</dbReference>
<reference evidence="4" key="1">
    <citation type="submission" date="2025-08" db="UniProtKB">
        <authorList>
            <consortium name="RefSeq"/>
        </authorList>
    </citation>
    <scope>IDENTIFICATION</scope>
</reference>
<proteinExistence type="inferred from homology"/>
<dbReference type="OrthoDB" id="10047020at2759"/>
<dbReference type="Proteomes" id="UP001652642">
    <property type="component" value="Chromosome 10"/>
</dbReference>
<dbReference type="GO" id="GO:0000149">
    <property type="term" value="F:SNARE binding"/>
    <property type="evidence" value="ECO:0007669"/>
    <property type="project" value="TreeGrafter"/>
</dbReference>
<dbReference type="RefSeq" id="XP_020666639.2">
    <property type="nucleotide sequence ID" value="XM_020810980.2"/>
</dbReference>
<comment type="similarity">
    <text evidence="1">Belongs to the SEC6 family.</text>
</comment>
<protein>
    <submittedName>
        <fullName evidence="4">Exocyst complex component 3-like protein</fullName>
    </submittedName>
</protein>
<accession>A0A6J0V7T1</accession>
<evidence type="ECO:0000313" key="3">
    <source>
        <dbReference type="Proteomes" id="UP001652642"/>
    </source>
</evidence>
<dbReference type="GeneID" id="110088590"/>
<evidence type="ECO:0000256" key="2">
    <source>
        <dbReference type="SAM" id="MobiDB-lite"/>
    </source>
</evidence>
<dbReference type="Pfam" id="PF06046">
    <property type="entry name" value="Sec6"/>
    <property type="match status" value="1"/>
</dbReference>
<dbReference type="InterPro" id="IPR010326">
    <property type="entry name" value="EXOC3/Sec6"/>
</dbReference>
<dbReference type="GO" id="GO:0006887">
    <property type="term" value="P:exocytosis"/>
    <property type="evidence" value="ECO:0007669"/>
    <property type="project" value="UniProtKB-KW"/>
</dbReference>
<evidence type="ECO:0000313" key="4">
    <source>
        <dbReference type="RefSeq" id="XP_020666639.2"/>
    </source>
</evidence>
<evidence type="ECO:0000256" key="1">
    <source>
        <dbReference type="ARBA" id="ARBA00009447"/>
    </source>
</evidence>
<feature type="region of interest" description="Disordered" evidence="2">
    <location>
        <begin position="1"/>
        <end position="21"/>
    </location>
</feature>
<dbReference type="InParanoid" id="A0A6J0V7T1"/>
<dbReference type="CTD" id="283849"/>
<dbReference type="PANTHER" id="PTHR21292:SF12">
    <property type="entry name" value="EXOCYST COMPLEX COMPONENT 3-LIKE PROTEIN"/>
    <property type="match status" value="1"/>
</dbReference>
<dbReference type="InterPro" id="IPR042532">
    <property type="entry name" value="EXOC3/Sec6_C"/>
</dbReference>
<keyword evidence="3" id="KW-1185">Reference proteome</keyword>
<name>A0A6J0V7T1_9SAUR</name>
<organism evidence="3 4">
    <name type="scientific">Pogona vitticeps</name>
    <name type="common">central bearded dragon</name>
    <dbReference type="NCBI Taxonomy" id="103695"/>
    <lineage>
        <taxon>Eukaryota</taxon>
        <taxon>Metazoa</taxon>
        <taxon>Chordata</taxon>
        <taxon>Craniata</taxon>
        <taxon>Vertebrata</taxon>
        <taxon>Euteleostomi</taxon>
        <taxon>Lepidosauria</taxon>
        <taxon>Squamata</taxon>
        <taxon>Bifurcata</taxon>
        <taxon>Unidentata</taxon>
        <taxon>Episquamata</taxon>
        <taxon>Toxicofera</taxon>
        <taxon>Iguania</taxon>
        <taxon>Acrodonta</taxon>
        <taxon>Agamidae</taxon>
        <taxon>Amphibolurinae</taxon>
        <taxon>Pogona</taxon>
    </lineage>
</organism>
<dbReference type="Gene3D" id="1.10.357.70">
    <property type="entry name" value="Exocyst complex component Sec6, C-terminal domain"/>
    <property type="match status" value="1"/>
</dbReference>
<sequence length="764" mass="86771">MGTSPEEDDSSSPKDAEWPEVEKAEKLARGAALKWASGVFCCPEKLEGLGQYRIREKQRNSFIQSRIKSTLQSYLEGMSTGLDLLHTAKADVQQVREELGSVQQDLASRAGFFHNLQQLQKVAEKHAQLSSVVQTLPQLFSVHRLLSEAFDLLQSHHLLEAHAGLMALESLRDEILSQLHNHKLLNSLDLASIETYFGGLLALNESLAKHLWHVVAHGTRVVSEDPTLFVSALRIIEREEGIDAVLLQRAHPPGFLPPGRPKCWRQRFFEVIQSTIVASHFEPVPSNVQSQQFSRHLASLQSSILAELCIVKDLMVQCCPPHYDILTAFASMYHQGLASHLRHILTWDLDKQEIFALLHWAIHVYPSSEMMAHPSLLPEVDVSVLGPLLPLETVEYLEEIYLSKVEASITEWMQKMLEMEFKDWFSEKEPESNYQGCFQTSLPIMVMKMLDENIRVVSLISDSLQQKVRNMALGRLEAFVSSLYEELVEFGKEHQKEMAASEHYTSYVLATLNNCLALSTSISVLYTNGTSSLEPTEVPPSLNITLEKAQKKAVRLLLEEVLKELQPLFTQLPSPQWLTDDESQLMSDICKVMDKHTKHFCRTQRSISVHLLSETEHLVVNQYIRALLQKRMVCRNAEERNQMARRMLQDASQLKEFFSILGLEENKQTLKVIVDLQELINLEDLSMLSLEVLGFVAKYPDISDDHISILLDLRGDISKEIRNNVLEIMAQNPQVLHENYEPFFSNILVPAPEPPFCLGKTKCA</sequence>
<gene>
    <name evidence="4" type="primary">EXOC3L1</name>
</gene>
<dbReference type="GO" id="GO:0000145">
    <property type="term" value="C:exocyst"/>
    <property type="evidence" value="ECO:0007669"/>
    <property type="project" value="InterPro"/>
</dbReference>
<dbReference type="KEGG" id="pvt:110088590"/>
<dbReference type="AlphaFoldDB" id="A0A6J0V7T1"/>
<feature type="compositionally biased region" description="Basic and acidic residues" evidence="2">
    <location>
        <begin position="11"/>
        <end position="21"/>
    </location>
</feature>
<dbReference type="GO" id="GO:0051601">
    <property type="term" value="P:exocyst localization"/>
    <property type="evidence" value="ECO:0007669"/>
    <property type="project" value="TreeGrafter"/>
</dbReference>